<dbReference type="GeneID" id="20655126"/>
<dbReference type="RefSeq" id="XP_009519246.1">
    <property type="nucleotide sequence ID" value="XM_009520951.1"/>
</dbReference>
<dbReference type="SMR" id="G4YZA0"/>
<dbReference type="InterPro" id="IPR013083">
    <property type="entry name" value="Znf_RING/FYVE/PHD"/>
</dbReference>
<dbReference type="Gene3D" id="3.30.40.10">
    <property type="entry name" value="Zinc/RING finger domain, C3HC4 (zinc finger)"/>
    <property type="match status" value="1"/>
</dbReference>
<dbReference type="InterPro" id="IPR009060">
    <property type="entry name" value="UBA-like_sf"/>
</dbReference>
<reference evidence="9 10" key="1">
    <citation type="journal article" date="2006" name="Science">
        <title>Phytophthora genome sequences uncover evolutionary origins and mechanisms of pathogenesis.</title>
        <authorList>
            <person name="Tyler B.M."/>
            <person name="Tripathy S."/>
            <person name="Zhang X."/>
            <person name="Dehal P."/>
            <person name="Jiang R.H."/>
            <person name="Aerts A."/>
            <person name="Arredondo F.D."/>
            <person name="Baxter L."/>
            <person name="Bensasson D."/>
            <person name="Beynon J.L."/>
            <person name="Chapman J."/>
            <person name="Damasceno C.M."/>
            <person name="Dorrance A.E."/>
            <person name="Dou D."/>
            <person name="Dickerman A.W."/>
            <person name="Dubchak I.L."/>
            <person name="Garbelotto M."/>
            <person name="Gijzen M."/>
            <person name="Gordon S.G."/>
            <person name="Govers F."/>
            <person name="Grunwald N.J."/>
            <person name="Huang W."/>
            <person name="Ivors K.L."/>
            <person name="Jones R.W."/>
            <person name="Kamoun S."/>
            <person name="Krampis K."/>
            <person name="Lamour K.H."/>
            <person name="Lee M.K."/>
            <person name="McDonald W.H."/>
            <person name="Medina M."/>
            <person name="Meijer H.J."/>
            <person name="Nordberg E.K."/>
            <person name="Maclean D.J."/>
            <person name="Ospina-Giraldo M.D."/>
            <person name="Morris P.F."/>
            <person name="Phuntumart V."/>
            <person name="Putnam N.H."/>
            <person name="Rash S."/>
            <person name="Rose J.K."/>
            <person name="Sakihama Y."/>
            <person name="Salamov A.A."/>
            <person name="Savidor A."/>
            <person name="Scheuring C.F."/>
            <person name="Smith B.M."/>
            <person name="Sobral B.W."/>
            <person name="Terry A."/>
            <person name="Torto-Alalibo T.A."/>
            <person name="Win J."/>
            <person name="Xu Z."/>
            <person name="Zhang H."/>
            <person name="Grigoriev I.V."/>
            <person name="Rokhsar D.S."/>
            <person name="Boore J.L."/>
        </authorList>
    </citation>
    <scope>NUCLEOTIDE SEQUENCE [LARGE SCALE GENOMIC DNA]</scope>
    <source>
        <strain evidence="9 10">P6497</strain>
    </source>
</reference>
<feature type="compositionally biased region" description="Acidic residues" evidence="6">
    <location>
        <begin position="3671"/>
        <end position="3704"/>
    </location>
</feature>
<dbReference type="SMART" id="SM00165">
    <property type="entry name" value="UBA"/>
    <property type="match status" value="1"/>
</dbReference>
<dbReference type="STRING" id="1094619.G4YZA0"/>
<dbReference type="PANTHER" id="PTHR15600:SF42">
    <property type="entry name" value="SACSIN"/>
    <property type="match status" value="1"/>
</dbReference>
<evidence type="ECO:0000256" key="3">
    <source>
        <dbReference type="ARBA" id="ARBA00022833"/>
    </source>
</evidence>
<keyword evidence="3" id="KW-0862">Zinc</keyword>
<dbReference type="InParanoid" id="G4YZA0"/>
<feature type="domain" description="UBA" evidence="7">
    <location>
        <begin position="597"/>
        <end position="638"/>
    </location>
</feature>
<sequence length="4858" mass="542290">MVDADVYFGDDFGQKIDLTVRIREILRNYPEGTSIFKEMVQNADDAGATEVNLCLDYRQHASTGLAYEKLGSFQGPSLLVHNNATFTDADFQSIQRIGDSLKKDNSKGWKTGRFGVGFNSVYHVTDLPTFVSGSQLVFFDPQACHLPNVNPSNPGKMIDYIAHPDLVNNFPDQIAPFRCFGCNFSEPFSGTIFRLALRTEDQAQRSKLSNRAQTPAKMAEMLKEFADSLPTVLLFLRNVCKISVSEWRAGEEAPTVLQEASITNMTEEIEAKRSLQHTSLGSTGLASTQRFSTDGIICDYPLKIKASDFAVSQTKEYTYLIINQLGGGGCTKIACDPANANQRLVPWGGVAVLKSTDAAKSAMTGLAFCFLPLPTHTYLPVHVNGYFELSSNRRDIWFGDGLSGDGLLRAEWNIALLRDVIAPCYARAIVHLADTQEMKPEQHAQLLPQALPPAPWDSLTYAFFSLIRSKPCLYSEVGGGRWVSPMESMIVRSSYSSSKQLEQLLIDDGFPVVRNLTEDLERVLLRTGTIPSYVEPQRLREAYKTNSSCHAGNCKAVECLLRFILSDLEPDRLNALVGVRLLPVADGTLRTFESRSSFDPNELEYLSAMGFSRQHAVYALTVAGSNGVETALNWLLQNPNPSIVNEQGASTPFFIPTREELELLKKARGHLVNIEAIDSSGIALLSSEAASVGLNVQKLDYQGFEDMLAVILPDAWFGKLTVSWDEKAIEEGAPNEEWFRQLWKYIGKSDHLAAFKDKWPIVPTSSHALAQLTVSAGVLSAELIPDGCLRCLQNLQVRLLLPNIFASFQPNPDVWQYIHQPTSAGVLSCIGAILGTGGMSLPTRVEKLFERTDKRDRDQLLKFLVSGMNEDVRESHKQICCTLPIFQGFRAVRGVGDRGVQWVDDDDAEAIFENNVSPSFVSLAEIKEKHQEPRLCMGIAPKLLDDNFVFVNEGDSALVEFLTRMGVRRVSKVEFFAKHLIPRFDRIDPKVRVRFVCQLLAELTTLLGQDTDGTLSSIVESAAIFPTMTGDLKSIDDLYDPEIDEFMDIMDESFFPALELQDPQPLSALRSIGLQRTLSRRSILSLAVSLEGDQMKITAGSDGAIEETELGEMCNKLRSRSVKFFQYIDAHMEQLVTPATRQRKAQKTAKKNNKGIRFLRNFLGDDRLRGLDTMHDESMPTPEELEGQVMEQAEIDDFKAKLAIITWIPVCEEKPHRAAPWYKQGQRIVVASPEQSRPTKHLWLCSSQFHIMKCPVHSEVLRGVLGWDKRLPVETVAFQLKEISRLFDERQTQTVGGSKSETDGDTHVVWSAVYSIYQILSTFFETEGVDRRNQVLTILSGNGKYVWVGDRFVSSNQVAAVAVVNAEPYLYTIPNELLHFRPFLRAIGVRERFALPDYVHVLGTIYKEGQADASTDDDDDEKAAAPLSSDRLATVIGLIQLISDTLQHHSDYELFAPNRNGVLEFAANLTYDDAPWLDKCDYENSSTSTRFIHPKISNEVAAKIGSRSLRSQLLSESGHEAMSFGGEGDVEAFGQTEALTKRIAHILEQYPDGPNIISELIQNADDAGATRVCVLYNSCTYGTSSLLMMFDPHATHLPGISAANPGIKIRFANANIVRQFPDQFAPFKNVFGCDLEHHYNGTLFRFPLRSSALAESSEIKRRGYSHNEIVDLFKSFQTSIIDTMLFLRNVRKVDVYLQSDADQPPVLLYGAEVPEEDRGEAWRKIDRFMRNDEVPGTMPRTTELSAKRDFYARLRSTPAEELPSVTQVLHIRRQQQKQLEESYRLFGGEIDNVVDERLVESKDDHMETTTEKYLVCNQIGGGKAREMACAAENESLKLIPWVGIAGRINGVATEGRAFCFLPLPVRVGLPVHINGYFELSSNRRDIWHGDDMTGDGKLRSEWNASLLVDAVAPAYLTFLLEAKAMCEVDSSQYLSFFPTKLPASPWDVIALELFRIMKNRPVFFSSIRQSEDNASSEPTRKSVTPGASVLVNDSLADWKALETALGTASLATVLLPVALRNLLIELDAVYGAMTPRFFRQLTRQGNFLPKLDQDVLKRVIQFCISDCHGQLDPSAVRALNQLPLLPLKDGKFGTICFAENLSGDTDPRTQQLTYFFGNAMEEQLLDEFPHRVVRKEFKSVFDQVPLVYENSNLNLVDLAAILDTFLPHILGRCWRNVQEGIFTLESTSLDMALQSKTYWIRQLWAYVETQLSTIEQLPQVFMKWPLVPIVCDDGNRWVCLSANVSLVLPHSEAAPVVPELLRQLQQALGKVGIYMVDTSYVSGEKIVQWLLAHKHAFKLSSNGRQVLCGFFSHNSFDAVANDYQPILFELPIFPVHARPVVKVTEAQLTPDVNFVSLRRGGYVPDEDADPRILDESFFRVEKDVTRRFVRDCGLEEWSNTKVLLDHVFPQLSRLEAQDSDLVDSVLVSALEMLPFHQRNDSRFREVIRTHAVIPSRKRVFRAVNQLHDPTVSALSELVGENSLPAQAFSTQPIVEILRTLGLRTGLSCHAVLESARSIEAMSEEDSEDSAGLALLKAHSLLTIVNERFDDMMSGSTSGDDLQQEDDGESRRALQDIVADLSEVQWLPVRLEAPDPAMPWKSLVERGSNRFSSASNMRPLKDAWFCSSTMDILDGELTSEQLIAAFGWKEQVDSLVIAKQLEAIGMKWEAHRHKVHTGEVVPSKTSSWRFPLSEVHEMYEELEGHRLSNEEGWTASPVYRKLANAMWVWTGNRFAYPCQIAVEADASLEPLLYCCPSEHIIPRSLLASFGLKEKFTTVDYLEAIMRLPRHKVLDEMQVTACIKIYGIVGEDTSSLETALNSFAAQEMVLLDHSNRLIPALQLTFDDMEWNESREVRRGATFVSKRVPKDVARILGAVSLHSKLAQTSVTSRRVVCPPAAALQNVLPPRAEWYRAFLWETILAAERFGGSQVDFFLDNRHHSSQRVIQPSLQPLQDEALCIHIHDMVLSEDDVNNLFHGESSRAGLLCGFLVSDCMQILSGDGFYILDPTGCYLSSSAGAVAVSASSSGRPKSIGRRYEVLGQDFVRYPDQLLPFTTLPACPSNVSRGTQSTMIRFPWRKTGSAVSSYVLDTRKADKLVSYLKSQLYQTLIFTESVHRISVWSVGKESEFASHCHGEVCLDSPDATLRKRNMTRQNQEWKKKFSLQSFFKSPVIPENQMEFVVNLELENRQYRDTWLFADNIGLGRSRDLACSPVHEMLHSTPYVSVACHIFRDGSPAPRLRGHVYKIVDTHQQVGLPVHINGCFKKSIKDKQLTLTASSNQISREGAATGASGSEQQVAAGWNRILLEDGASGAYIKLLLVAKRRYENSFPKSLYNIWPTLQKRGEKQELGALVQAHTFHSIGARELFLCTDGNFRALGSGYQLDLRGMNIQVSSFAQLHFPAFDAPTRILQDCSRLLPSRMYAVTPKVMRRFLRSVSSSEVHSDICLSLLEYCLSDLPSPLPSDMDPVWTEFHGLSLLPLEDGSIGVLRVNQRRTSYVLASFNQIELLRPLGHLFVSLAASRRLAKYFSDTRFTSVFGLTSFSIKTLSDNIERVLPSSWKSQAIVEWDPSSPIEIDELWLYRFWQVVHFERRSLGYFASWPLIPVKGSRLVSCGRMDMAVCVWDGSADSDVSSRLAESFQASAMQQERKMAEFDAERKRLMELTSAKFQKEEEEADDIYSDEEVDGDKESDEEEGGDEEAEAESDGLSGEAEETALSVQLEDIPSPALPNDEYSTNLESLSDGDRDAVGEVLSPHSISLALDNLSDEDADGAETAEISEGFAVPVYPVEDESHEFCSRETLHSVLSDLNISMMELAYLSGQESDIVPRSVDLGLTVLDGIFASDWEALRWGELSEDNAVLIAEFFSHNGDTNGGYNRMQIERLKRLPIFVNIGNVPCAIHGEQDFFLIPPGLNLTDMPLPPNAQQRFLKSNPRLNAFYKELGVEEMSDSKLLIYVLPMYNEMLESQQDQILQILLQKWQSLRGSAELTALLRTSPLFRSEEGERGSYFPASVYCDPRNSVLAAIYEGVPGKFPAQRYRTTEWLELMTEIGLQAEVTVEIFVECAQRIDGQCSGKQVLISEDEHLITTLHQYFVQNFDKFDRSRSFFDRIAPLAFVPATVYEAASTPDNLSGASQDFSERQRGQFTPRSVVRKYSECATPEDQALVYSTMPILANAALPPRVLYSRLGIQSPPPQDQVVAHLLSITNGDRAVSSRSLDWQFFLPMVEVFQAIFKFLQEHWSELSRETQQRLTTAAVIPVGSTLVKGSRLFFHLGENLSPLMFEVPRAFGAYDALFRHMGSKEVPEVIDYIRLLRDLNEECCGHPLNLNELIASARAVDLLATAISESSHRLSLEEKNAIFLPSSTAVMQSMLLMAYNDSAALCSSIDLTELHVVHPRISTRCCKILGVPGLTSVVTEELDGEGNPTEMIARDDVAHFNSVLASQQFADGLRKIITAQQQKASSNDAFGFIPDFEDLNQRIVNLATYEVDCVTELHSRFIAKLDFPARRIDVTKTARQGSLSFLDQTRRRIYIAKRTLEARSEMGMRASHLVARCINQLLGGVLQDCSVLESILTCDEVEIPRVLQLLDIYEDPVLIVEKLRGVLGQPLSEVDCANVELAPLRSCLPGELVAVEDESGTLCFGKILREQPSDVAGVSQFEVKVTSSSTRSLLATQLYFFRSARIGTSSGGHTATSEHPAEGTVVPSHSGNIALPASVVAVASESQDGAIASGFSQVKAPTSAVSKSNVLSAVNDLLSRLNVTLDTNFEDLMAENLRLQRRLEVAEAGRRAAAAQIDAAIREKKEVQDSLVCAVCLESKVNRVLIPCGHIYCASCVEQLPRPSCPICRQNIVSSSVFHVPS</sequence>
<keyword evidence="5" id="KW-0175">Coiled coil</keyword>
<accession>G4YZA0</accession>
<proteinExistence type="predicted"/>
<dbReference type="EMBL" id="JH159152">
    <property type="protein sequence ID" value="EGZ23958.1"/>
    <property type="molecule type" value="Genomic_DNA"/>
</dbReference>
<name>G4YZA0_PHYSP</name>
<feature type="region of interest" description="Disordered" evidence="6">
    <location>
        <begin position="3664"/>
        <end position="3714"/>
    </location>
</feature>
<evidence type="ECO:0000313" key="10">
    <source>
        <dbReference type="Proteomes" id="UP000002640"/>
    </source>
</evidence>
<dbReference type="Gene3D" id="1.10.8.10">
    <property type="entry name" value="DNA helicase RuvA subunit, C-terminal domain"/>
    <property type="match status" value="1"/>
</dbReference>
<dbReference type="GO" id="GO:0030544">
    <property type="term" value="F:Hsp70 protein binding"/>
    <property type="evidence" value="ECO:0007669"/>
    <property type="project" value="TreeGrafter"/>
</dbReference>
<dbReference type="SMART" id="SM00184">
    <property type="entry name" value="RING"/>
    <property type="match status" value="1"/>
</dbReference>
<dbReference type="Pfam" id="PF22562">
    <property type="entry name" value="UBA_7"/>
    <property type="match status" value="1"/>
</dbReference>
<keyword evidence="10" id="KW-1185">Reference proteome</keyword>
<keyword evidence="2 4" id="KW-0863">Zinc-finger</keyword>
<organism evidence="9 10">
    <name type="scientific">Phytophthora sojae (strain P6497)</name>
    <name type="common">Soybean stem and root rot agent</name>
    <name type="synonym">Phytophthora megasperma f. sp. glycines</name>
    <dbReference type="NCBI Taxonomy" id="1094619"/>
    <lineage>
        <taxon>Eukaryota</taxon>
        <taxon>Sar</taxon>
        <taxon>Stramenopiles</taxon>
        <taxon>Oomycota</taxon>
        <taxon>Peronosporomycetes</taxon>
        <taxon>Peronosporales</taxon>
        <taxon>Peronosporaceae</taxon>
        <taxon>Phytophthora</taxon>
    </lineage>
</organism>
<dbReference type="SUPFAM" id="SSF55874">
    <property type="entry name" value="ATPase domain of HSP90 chaperone/DNA topoisomerase II/histidine kinase"/>
    <property type="match status" value="2"/>
</dbReference>
<dbReference type="Pfam" id="PF25794">
    <property type="entry name" value="SACS"/>
    <property type="match status" value="4"/>
</dbReference>
<evidence type="ECO:0000256" key="2">
    <source>
        <dbReference type="ARBA" id="ARBA00022771"/>
    </source>
</evidence>
<feature type="coiled-coil region" evidence="5">
    <location>
        <begin position="4765"/>
        <end position="4806"/>
    </location>
</feature>
<evidence type="ECO:0000313" key="9">
    <source>
        <dbReference type="EMBL" id="EGZ23958.1"/>
    </source>
</evidence>
<dbReference type="OMA" id="APWMNAD"/>
<dbReference type="PROSITE" id="PS00518">
    <property type="entry name" value="ZF_RING_1"/>
    <property type="match status" value="1"/>
</dbReference>
<dbReference type="NCBIfam" id="NF047352">
    <property type="entry name" value="P_loop_sacsin"/>
    <property type="match status" value="1"/>
</dbReference>
<evidence type="ECO:0008006" key="11">
    <source>
        <dbReference type="Google" id="ProtNLM"/>
    </source>
</evidence>
<dbReference type="PROSITE" id="PS50030">
    <property type="entry name" value="UBA"/>
    <property type="match status" value="1"/>
</dbReference>
<dbReference type="InterPro" id="IPR017907">
    <property type="entry name" value="Znf_RING_CS"/>
</dbReference>
<dbReference type="InterPro" id="IPR036890">
    <property type="entry name" value="HATPase_C_sf"/>
</dbReference>
<protein>
    <recommendedName>
        <fullName evidence="11">UBA domain-containing protein</fullName>
    </recommendedName>
</protein>
<dbReference type="CDD" id="cd16449">
    <property type="entry name" value="RING-HC"/>
    <property type="match status" value="1"/>
</dbReference>
<dbReference type="KEGG" id="psoj:PHYSODRAFT_479380"/>
<evidence type="ECO:0000256" key="6">
    <source>
        <dbReference type="SAM" id="MobiDB-lite"/>
    </source>
</evidence>
<feature type="domain" description="RING-type" evidence="8">
    <location>
        <begin position="4809"/>
        <end position="4845"/>
    </location>
</feature>
<dbReference type="InterPro" id="IPR001841">
    <property type="entry name" value="Znf_RING"/>
</dbReference>
<dbReference type="GO" id="GO:0008270">
    <property type="term" value="F:zinc ion binding"/>
    <property type="evidence" value="ECO:0007669"/>
    <property type="project" value="UniProtKB-KW"/>
</dbReference>
<dbReference type="InterPro" id="IPR052972">
    <property type="entry name" value="Sacsin_chaperone_reg"/>
</dbReference>
<keyword evidence="1" id="KW-0479">Metal-binding</keyword>
<gene>
    <name evidence="9" type="ORF">PHYSODRAFT_479380</name>
</gene>
<dbReference type="InterPro" id="IPR015940">
    <property type="entry name" value="UBA"/>
</dbReference>
<evidence type="ECO:0000256" key="4">
    <source>
        <dbReference type="PROSITE-ProRule" id="PRU00175"/>
    </source>
</evidence>
<dbReference type="InterPro" id="IPR058210">
    <property type="entry name" value="SACS/Nov_dom"/>
</dbReference>
<dbReference type="SUPFAM" id="SSF57850">
    <property type="entry name" value="RING/U-box"/>
    <property type="match status" value="1"/>
</dbReference>
<evidence type="ECO:0000259" key="8">
    <source>
        <dbReference type="PROSITE" id="PS50089"/>
    </source>
</evidence>
<dbReference type="PANTHER" id="PTHR15600">
    <property type="entry name" value="SACSIN"/>
    <property type="match status" value="1"/>
</dbReference>
<dbReference type="Pfam" id="PF13920">
    <property type="entry name" value="zf-C3HC4_3"/>
    <property type="match status" value="1"/>
</dbReference>
<evidence type="ECO:0000259" key="7">
    <source>
        <dbReference type="PROSITE" id="PS50030"/>
    </source>
</evidence>
<dbReference type="PROSITE" id="PS50089">
    <property type="entry name" value="ZF_RING_2"/>
    <property type="match status" value="1"/>
</dbReference>
<dbReference type="SUPFAM" id="SSF46934">
    <property type="entry name" value="UBA-like"/>
    <property type="match status" value="1"/>
</dbReference>
<evidence type="ECO:0000256" key="1">
    <source>
        <dbReference type="ARBA" id="ARBA00022723"/>
    </source>
</evidence>
<evidence type="ECO:0000256" key="5">
    <source>
        <dbReference type="SAM" id="Coils"/>
    </source>
</evidence>
<dbReference type="Proteomes" id="UP000002640">
    <property type="component" value="Unassembled WGS sequence"/>
</dbReference>